<dbReference type="PANTHER" id="PTHR34047:SF8">
    <property type="entry name" value="PROTEIN YKFC"/>
    <property type="match status" value="1"/>
</dbReference>
<evidence type="ECO:0000313" key="3">
    <source>
        <dbReference type="Proteomes" id="UP000177853"/>
    </source>
</evidence>
<sequence length="357" mass="42551">MNQRSFKPFGGGGRRKKIFHNIFEEIISLENLFSAWDEFKKGKRKKFDVQRFECNLEDNIFQLHEELESKDYKHSDYTSFYVQDPKLRHIHKACVRDRVLHHAIFKILYPIFDQSFIFDSYSCRIKKGTHMAVNRLCQFARKVGENNTKNCYILKLDIKRFFDSIDHNILISLIEKKIKDENAIWLIEMIIKSFSVLPNKGLPLGNITSQLFANIYLNELDRFIKHELKEKYYIRYCDDFIILKSDKGYLEEFIASVGFFLGEKLKLSLHPDKIGIRKYHQGIDFLGYVSFPKHRILRTKTRKRMIRKIERKNKELRQGMIPKEFFSQTLQSYLGMLKHCNSFGIRSKILKISNYAN</sequence>
<organism evidence="2 3">
    <name type="scientific">Candidatus Wildermuthbacteria bacterium RIFCSPLOWO2_12_FULL_40_9</name>
    <dbReference type="NCBI Taxonomy" id="1802467"/>
    <lineage>
        <taxon>Bacteria</taxon>
        <taxon>Candidatus Wildermuthiibacteriota</taxon>
    </lineage>
</organism>
<proteinExistence type="predicted"/>
<protein>
    <recommendedName>
        <fullName evidence="1">Reverse transcriptase domain-containing protein</fullName>
    </recommendedName>
</protein>
<dbReference type="Pfam" id="PF00078">
    <property type="entry name" value="RVT_1"/>
    <property type="match status" value="1"/>
</dbReference>
<evidence type="ECO:0000259" key="1">
    <source>
        <dbReference type="PROSITE" id="PS50878"/>
    </source>
</evidence>
<feature type="domain" description="Reverse transcriptase" evidence="1">
    <location>
        <begin position="1"/>
        <end position="290"/>
    </location>
</feature>
<accession>A0A1G2RWT5</accession>
<reference evidence="2 3" key="1">
    <citation type="journal article" date="2016" name="Nat. Commun.">
        <title>Thousands of microbial genomes shed light on interconnected biogeochemical processes in an aquifer system.</title>
        <authorList>
            <person name="Anantharaman K."/>
            <person name="Brown C.T."/>
            <person name="Hug L.A."/>
            <person name="Sharon I."/>
            <person name="Castelle C.J."/>
            <person name="Probst A.J."/>
            <person name="Thomas B.C."/>
            <person name="Singh A."/>
            <person name="Wilkins M.J."/>
            <person name="Karaoz U."/>
            <person name="Brodie E.L."/>
            <person name="Williams K.H."/>
            <person name="Hubbard S.S."/>
            <person name="Banfield J.F."/>
        </authorList>
    </citation>
    <scope>NUCLEOTIDE SEQUENCE [LARGE SCALE GENOMIC DNA]</scope>
</reference>
<dbReference type="InterPro" id="IPR000477">
    <property type="entry name" value="RT_dom"/>
</dbReference>
<comment type="caution">
    <text evidence="2">The sequence shown here is derived from an EMBL/GenBank/DDBJ whole genome shotgun (WGS) entry which is preliminary data.</text>
</comment>
<dbReference type="AlphaFoldDB" id="A0A1G2RWT5"/>
<dbReference type="InterPro" id="IPR043502">
    <property type="entry name" value="DNA/RNA_pol_sf"/>
</dbReference>
<dbReference type="InterPro" id="IPR051083">
    <property type="entry name" value="GrpII_Intron_Splice-Mob/Def"/>
</dbReference>
<evidence type="ECO:0000313" key="2">
    <source>
        <dbReference type="EMBL" id="OHA76918.1"/>
    </source>
</evidence>
<dbReference type="CDD" id="cd01651">
    <property type="entry name" value="RT_G2_intron"/>
    <property type="match status" value="1"/>
</dbReference>
<dbReference type="Proteomes" id="UP000177853">
    <property type="component" value="Unassembled WGS sequence"/>
</dbReference>
<name>A0A1G2RWT5_9BACT</name>
<dbReference type="EMBL" id="MHUM01000012">
    <property type="protein sequence ID" value="OHA76918.1"/>
    <property type="molecule type" value="Genomic_DNA"/>
</dbReference>
<dbReference type="SUPFAM" id="SSF56672">
    <property type="entry name" value="DNA/RNA polymerases"/>
    <property type="match status" value="1"/>
</dbReference>
<dbReference type="PROSITE" id="PS50878">
    <property type="entry name" value="RT_POL"/>
    <property type="match status" value="1"/>
</dbReference>
<dbReference type="PANTHER" id="PTHR34047">
    <property type="entry name" value="NUCLEAR INTRON MATURASE 1, MITOCHONDRIAL-RELATED"/>
    <property type="match status" value="1"/>
</dbReference>
<gene>
    <name evidence="2" type="ORF">A3H01_02260</name>
</gene>